<evidence type="ECO:0000256" key="1">
    <source>
        <dbReference type="SAM" id="MobiDB-lite"/>
    </source>
</evidence>
<feature type="region of interest" description="Disordered" evidence="1">
    <location>
        <begin position="224"/>
        <end position="243"/>
    </location>
</feature>
<gene>
    <name evidence="2" type="ORF">UFOVP96_12</name>
</gene>
<organism evidence="2">
    <name type="scientific">uncultured Caudovirales phage</name>
    <dbReference type="NCBI Taxonomy" id="2100421"/>
    <lineage>
        <taxon>Viruses</taxon>
        <taxon>Duplodnaviria</taxon>
        <taxon>Heunggongvirae</taxon>
        <taxon>Uroviricota</taxon>
        <taxon>Caudoviricetes</taxon>
        <taxon>Peduoviridae</taxon>
        <taxon>Maltschvirus</taxon>
        <taxon>Maltschvirus maltsch</taxon>
    </lineage>
</organism>
<reference evidence="2" key="1">
    <citation type="submission" date="2020-04" db="EMBL/GenBank/DDBJ databases">
        <authorList>
            <person name="Chiriac C."/>
            <person name="Salcher M."/>
            <person name="Ghai R."/>
            <person name="Kavagutti S V."/>
        </authorList>
    </citation>
    <scope>NUCLEOTIDE SEQUENCE</scope>
</reference>
<evidence type="ECO:0008006" key="3">
    <source>
        <dbReference type="Google" id="ProtNLM"/>
    </source>
</evidence>
<name>A0A6J5L284_9CAUD</name>
<sequence>MPWMYAAGSIGGGLLGAWGASDAAEQQAKAIRDAMAQQKQIYDQQWNAGENYRKTGEIGLNDIQGLNDYWQHQFNNQDLNANLAPNYAWQLGQGNQAATNMQNSTGGLVGGNALQGLSEFNQNFAGNAYQNAFNNYNTQRQNIFSNLNNIANIGQNSLNTTANLAGNYMNNLGNMGVGLGNAQASGTMGMANAIGGTLGNLGNFGSIYNMMRPTAAAVTPAGGYAPGGSMTTTSPSSGGLRLG</sequence>
<protein>
    <recommendedName>
        <fullName evidence="3">DNA transfer protein</fullName>
    </recommendedName>
</protein>
<proteinExistence type="predicted"/>
<dbReference type="EMBL" id="LR796215">
    <property type="protein sequence ID" value="CAB4127815.1"/>
    <property type="molecule type" value="Genomic_DNA"/>
</dbReference>
<accession>A0A6J5L284</accession>
<feature type="compositionally biased region" description="Low complexity" evidence="1">
    <location>
        <begin position="227"/>
        <end position="243"/>
    </location>
</feature>
<evidence type="ECO:0000313" key="2">
    <source>
        <dbReference type="EMBL" id="CAB4127815.1"/>
    </source>
</evidence>